<feature type="binding site" evidence="8">
    <location>
        <begin position="162"/>
        <end position="165"/>
    </location>
    <ligand>
        <name>ATP</name>
        <dbReference type="ChEBI" id="CHEBI:30616"/>
    </ligand>
</feature>
<feature type="active site" description="Proton donor" evidence="8">
    <location>
        <position position="52"/>
    </location>
</feature>
<evidence type="ECO:0000256" key="5">
    <source>
        <dbReference type="ARBA" id="ARBA00022741"/>
    </source>
</evidence>
<dbReference type="GO" id="GO:0015940">
    <property type="term" value="P:pantothenate biosynthetic process"/>
    <property type="evidence" value="ECO:0007669"/>
    <property type="project" value="UniProtKB-UniRule"/>
</dbReference>
<dbReference type="CDD" id="cd00560">
    <property type="entry name" value="PanC"/>
    <property type="match status" value="1"/>
</dbReference>
<dbReference type="InterPro" id="IPR003721">
    <property type="entry name" value="Pantoate_ligase"/>
</dbReference>
<dbReference type="HAMAP" id="MF_00158">
    <property type="entry name" value="PanC"/>
    <property type="match status" value="1"/>
</dbReference>
<feature type="binding site" evidence="8">
    <location>
        <position position="191"/>
    </location>
    <ligand>
        <name>ATP</name>
        <dbReference type="ChEBI" id="CHEBI:30616"/>
    </ligand>
</feature>
<comment type="catalytic activity">
    <reaction evidence="7 8">
        <text>(R)-pantoate + beta-alanine + ATP = (R)-pantothenate + AMP + diphosphate + H(+)</text>
        <dbReference type="Rhea" id="RHEA:10912"/>
        <dbReference type="ChEBI" id="CHEBI:15378"/>
        <dbReference type="ChEBI" id="CHEBI:15980"/>
        <dbReference type="ChEBI" id="CHEBI:29032"/>
        <dbReference type="ChEBI" id="CHEBI:30616"/>
        <dbReference type="ChEBI" id="CHEBI:33019"/>
        <dbReference type="ChEBI" id="CHEBI:57966"/>
        <dbReference type="ChEBI" id="CHEBI:456215"/>
        <dbReference type="EC" id="6.3.2.1"/>
    </reaction>
</comment>
<dbReference type="Gene3D" id="3.30.1300.10">
    <property type="entry name" value="Pantoate-beta-alanine ligase, C-terminal domain"/>
    <property type="match status" value="1"/>
</dbReference>
<comment type="function">
    <text evidence="8">Catalyzes the condensation of pantoate with beta-alanine in an ATP-dependent reaction via a pantoyl-adenylate intermediate.</text>
</comment>
<dbReference type="GO" id="GO:0005829">
    <property type="term" value="C:cytosol"/>
    <property type="evidence" value="ECO:0007669"/>
    <property type="project" value="TreeGrafter"/>
</dbReference>
<dbReference type="NCBIfam" id="TIGR00125">
    <property type="entry name" value="cyt_tran_rel"/>
    <property type="match status" value="1"/>
</dbReference>
<comment type="miscellaneous">
    <text evidence="8">The reaction proceeds by a bi uni uni bi ping pong mechanism.</text>
</comment>
<dbReference type="SUPFAM" id="SSF52374">
    <property type="entry name" value="Nucleotidylyl transferase"/>
    <property type="match status" value="1"/>
</dbReference>
<keyword evidence="8" id="KW-0963">Cytoplasm</keyword>
<dbReference type="NCBIfam" id="TIGR00018">
    <property type="entry name" value="panC"/>
    <property type="match status" value="1"/>
</dbReference>
<dbReference type="EMBL" id="CP032321">
    <property type="protein sequence ID" value="QCN94418.1"/>
    <property type="molecule type" value="Genomic_DNA"/>
</dbReference>
<evidence type="ECO:0000313" key="9">
    <source>
        <dbReference type="EMBL" id="QCN94418.1"/>
    </source>
</evidence>
<evidence type="ECO:0000256" key="6">
    <source>
        <dbReference type="ARBA" id="ARBA00022840"/>
    </source>
</evidence>
<keyword evidence="3 8" id="KW-0436">Ligase</keyword>
<dbReference type="GO" id="GO:0005524">
    <property type="term" value="F:ATP binding"/>
    <property type="evidence" value="ECO:0007669"/>
    <property type="project" value="UniProtKB-KW"/>
</dbReference>
<dbReference type="InterPro" id="IPR004821">
    <property type="entry name" value="Cyt_trans-like"/>
</dbReference>
<dbReference type="RefSeq" id="WP_137114618.1">
    <property type="nucleotide sequence ID" value="NZ_CP032321.1"/>
</dbReference>
<dbReference type="GO" id="GO:0004592">
    <property type="term" value="F:pantoate-beta-alanine ligase activity"/>
    <property type="evidence" value="ECO:0007669"/>
    <property type="project" value="UniProtKB-UniRule"/>
</dbReference>
<comment type="subcellular location">
    <subcellularLocation>
        <location evidence="8">Cytoplasm</location>
    </subcellularLocation>
</comment>
<keyword evidence="4 8" id="KW-0566">Pantothenate biosynthesis</keyword>
<dbReference type="FunFam" id="3.30.1300.10:FF:000001">
    <property type="entry name" value="Pantothenate synthetase"/>
    <property type="match status" value="1"/>
</dbReference>
<feature type="binding site" evidence="8">
    <location>
        <position position="76"/>
    </location>
    <ligand>
        <name>beta-alanine</name>
        <dbReference type="ChEBI" id="CHEBI:57966"/>
    </ligand>
</feature>
<evidence type="ECO:0000256" key="8">
    <source>
        <dbReference type="HAMAP-Rule" id="MF_00158"/>
    </source>
</evidence>
<sequence length="296" mass="31891">MTSLAAARLPESEQPLPVVRSVDDLRAQVSAWHRDGKTVALVPTMGALHDGHLALVRRARELANQVVASVFVNPTQFAPHEDFDRYPRDEAGDSRKLASAGCHLLYAPTVRAMYPEGFATAISVGGPAEGLCGTFRPQMFGGVALVVTKLFLQAQPDVAVFGEKDYQQLMVIRRFARDLDIPVRVEGLPTVREADGLAMSSRNAYLSADERARAPELNRALRDAATALAGGAEATTVLEAVRARITAAGFGSIDYVELRDADTLVPVTRAERPARLLAAAWMGKARLIDNVPVLPA</sequence>
<proteinExistence type="inferred from homology"/>
<reference evidence="9 10" key="1">
    <citation type="submission" date="2018-09" db="EMBL/GenBank/DDBJ databases">
        <title>Whole genome based analysis of evolution and adaptive divergence in Indian and Brazilian strains of Azospirillum brasilense.</title>
        <authorList>
            <person name="Singh C."/>
            <person name="Tripathi A.K."/>
        </authorList>
    </citation>
    <scope>NUCLEOTIDE SEQUENCE [LARGE SCALE GENOMIC DNA]</scope>
    <source>
        <strain evidence="9 10">MTCC4035</strain>
    </source>
</reference>
<comment type="pathway">
    <text evidence="1 8">Cofactor biosynthesis; (R)-pantothenate biosynthesis; (R)-pantothenate from (R)-pantoate and beta-alanine: step 1/1.</text>
</comment>
<evidence type="ECO:0000313" key="10">
    <source>
        <dbReference type="Proteomes" id="UP000298595"/>
    </source>
</evidence>
<dbReference type="InterPro" id="IPR042176">
    <property type="entry name" value="Pantoate_ligase_C"/>
</dbReference>
<evidence type="ECO:0000256" key="1">
    <source>
        <dbReference type="ARBA" id="ARBA00004990"/>
    </source>
</evidence>
<organism evidence="9 10">
    <name type="scientific">Azospirillum argentinense</name>
    <dbReference type="NCBI Taxonomy" id="2970906"/>
    <lineage>
        <taxon>Bacteria</taxon>
        <taxon>Pseudomonadati</taxon>
        <taxon>Pseudomonadota</taxon>
        <taxon>Alphaproteobacteria</taxon>
        <taxon>Rhodospirillales</taxon>
        <taxon>Azospirillaceae</taxon>
        <taxon>Azospirillum</taxon>
    </lineage>
</organism>
<keyword evidence="5 8" id="KW-0547">Nucleotide-binding</keyword>
<accession>A0A4D8PFU4</accession>
<evidence type="ECO:0000256" key="3">
    <source>
        <dbReference type="ARBA" id="ARBA00022598"/>
    </source>
</evidence>
<dbReference type="InterPro" id="IPR014729">
    <property type="entry name" value="Rossmann-like_a/b/a_fold"/>
</dbReference>
<dbReference type="UniPathway" id="UPA00028">
    <property type="reaction ID" value="UER00005"/>
</dbReference>
<comment type="similarity">
    <text evidence="2 8">Belongs to the pantothenate synthetase family.</text>
</comment>
<feature type="binding site" evidence="8">
    <location>
        <begin position="45"/>
        <end position="52"/>
    </location>
    <ligand>
        <name>ATP</name>
        <dbReference type="ChEBI" id="CHEBI:30616"/>
    </ligand>
</feature>
<dbReference type="Pfam" id="PF02569">
    <property type="entry name" value="Pantoate_ligase"/>
    <property type="match status" value="1"/>
</dbReference>
<feature type="binding site" evidence="8">
    <location>
        <position position="168"/>
    </location>
    <ligand>
        <name>(R)-pantoate</name>
        <dbReference type="ChEBI" id="CHEBI:15980"/>
    </ligand>
</feature>
<feature type="binding site" evidence="8">
    <location>
        <position position="76"/>
    </location>
    <ligand>
        <name>(R)-pantoate</name>
        <dbReference type="ChEBI" id="CHEBI:15980"/>
    </ligand>
</feature>
<protein>
    <recommendedName>
        <fullName evidence="8">Pantothenate synthetase</fullName>
        <shortName evidence="8">PS</shortName>
        <ecNumber evidence="8">6.3.2.1</ecNumber>
    </recommendedName>
    <alternativeName>
        <fullName evidence="8">Pantoate--beta-alanine ligase</fullName>
    </alternativeName>
    <alternativeName>
        <fullName evidence="8">Pantoate-activating enzyme</fullName>
    </alternativeName>
</protein>
<dbReference type="KEGG" id="aare:D3093_03580"/>
<evidence type="ECO:0000256" key="2">
    <source>
        <dbReference type="ARBA" id="ARBA00009256"/>
    </source>
</evidence>
<comment type="subunit">
    <text evidence="8">Homodimer.</text>
</comment>
<dbReference type="Gene3D" id="3.40.50.620">
    <property type="entry name" value="HUPs"/>
    <property type="match status" value="1"/>
</dbReference>
<dbReference type="Proteomes" id="UP000298595">
    <property type="component" value="Chromosome"/>
</dbReference>
<evidence type="ECO:0000256" key="7">
    <source>
        <dbReference type="ARBA" id="ARBA00048258"/>
    </source>
</evidence>
<keyword evidence="6 8" id="KW-0067">ATP-binding</keyword>
<evidence type="ECO:0000256" key="4">
    <source>
        <dbReference type="ARBA" id="ARBA00022655"/>
    </source>
</evidence>
<name>A0A4D8PFU4_9PROT</name>
<dbReference type="PANTHER" id="PTHR21299:SF1">
    <property type="entry name" value="PANTOATE--BETA-ALANINE LIGASE"/>
    <property type="match status" value="1"/>
</dbReference>
<gene>
    <name evidence="8" type="primary">panC</name>
    <name evidence="9" type="ORF">D3093_03580</name>
</gene>
<dbReference type="PANTHER" id="PTHR21299">
    <property type="entry name" value="CYTIDYLATE KINASE/PANTOATE-BETA-ALANINE LIGASE"/>
    <property type="match status" value="1"/>
</dbReference>
<dbReference type="EC" id="6.3.2.1" evidence="8"/>
<dbReference type="AlphaFoldDB" id="A0A4D8PFU4"/>
<feature type="binding site" evidence="8">
    <location>
        <begin position="199"/>
        <end position="202"/>
    </location>
    <ligand>
        <name>ATP</name>
        <dbReference type="ChEBI" id="CHEBI:30616"/>
    </ligand>
</feature>